<evidence type="ECO:0000256" key="11">
    <source>
        <dbReference type="ARBA" id="ARBA00023157"/>
    </source>
</evidence>
<evidence type="ECO:0000256" key="12">
    <source>
        <dbReference type="ARBA" id="ARBA00023180"/>
    </source>
</evidence>
<reference evidence="15" key="4">
    <citation type="submission" date="2025-09" db="UniProtKB">
        <authorList>
            <consortium name="Ensembl"/>
        </authorList>
    </citation>
    <scope>IDENTIFICATION</scope>
    <source>
        <strain evidence="15">JP 163 A</strain>
    </source>
</reference>
<sequence>MNRTAYEGHAVNCYVCAQLPVSIHNSGLRPGNITDDKQMCLYVLSTRPRRVPPLRGDRPREKDYSADLRMGEAVQGLFQSLNCSLAEDVLPFSSSQQIVWKIPEIISLAGAKPGSLGNCVYNNGNVFLGTLPWNLCNRVYTYCEPTQDYITCVACRGQRMAPHCKGWKENPDCDNLLQERSFNITHKMKRRQETTLCSAIVPGDYGSRMLSDWYFICGNEAYMFLPKNWGGLCAVVPLINPIAFIRKAQDDSHTRSKRTVMSEVKRWGGLTTHTGVPWEFRIWNGGEKFMQSLFPWVGIGEIRDHVEINRYGLLRLINITYQLANGTMEELTELRNMVMQNRVILDFLTAPQGGVCKIIGPTCCTFVPDETGTGGTISDALYELEDLKQYVESGTRGSTSFDLFSWLTSGPWWTLLLKLVTPILVVLVLFCLFTGCIIPCLRKMMFKTINTTVISYQLAKASYETTEDDLFQVSDDFLNNDEVL</sequence>
<reference evidence="16" key="2">
    <citation type="journal article" date="2013" name="Nat. Genet.">
        <title>The genome of the platyfish, Xiphophorus maculatus, provides insights into evolutionary adaptation and several complex traits.</title>
        <authorList>
            <person name="Schartl M."/>
            <person name="Walter R.B."/>
            <person name="Shen Y."/>
            <person name="Garcia T."/>
            <person name="Catchen J."/>
            <person name="Amores A."/>
            <person name="Braasch I."/>
            <person name="Chalopin D."/>
            <person name="Volff J.N."/>
            <person name="Lesch K.P."/>
            <person name="Bisazza A."/>
            <person name="Minx P."/>
            <person name="Hillier L."/>
            <person name="Wilson R.K."/>
            <person name="Fuerstenberg S."/>
            <person name="Boore J."/>
            <person name="Searle S."/>
            <person name="Postlethwait J.H."/>
            <person name="Warren W.C."/>
        </authorList>
    </citation>
    <scope>NUCLEOTIDE SEQUENCE [LARGE SCALE GENOMIC DNA]</scope>
    <source>
        <strain evidence="16">JP 163 A</strain>
    </source>
</reference>
<evidence type="ECO:0000256" key="1">
    <source>
        <dbReference type="ARBA" id="ARBA00004402"/>
    </source>
</evidence>
<name>A0A3B5QDM7_XIPMA</name>
<accession>A0A3B5QDM7</accession>
<dbReference type="Proteomes" id="UP000002852">
    <property type="component" value="Unassembled WGS sequence"/>
</dbReference>
<keyword evidence="4" id="KW-1032">Host cell membrane</keyword>
<dbReference type="Gene3D" id="1.10.287.210">
    <property type="match status" value="1"/>
</dbReference>
<dbReference type="Pfam" id="PF00429">
    <property type="entry name" value="TLV_coat"/>
    <property type="match status" value="1"/>
</dbReference>
<evidence type="ECO:0000256" key="7">
    <source>
        <dbReference type="ARBA" id="ARBA00022870"/>
    </source>
</evidence>
<organism evidence="15 16">
    <name type="scientific">Xiphophorus maculatus</name>
    <name type="common">Southern platyfish</name>
    <name type="synonym">Platypoecilus maculatus</name>
    <dbReference type="NCBI Taxonomy" id="8083"/>
    <lineage>
        <taxon>Eukaryota</taxon>
        <taxon>Metazoa</taxon>
        <taxon>Chordata</taxon>
        <taxon>Craniata</taxon>
        <taxon>Vertebrata</taxon>
        <taxon>Euteleostomi</taxon>
        <taxon>Actinopterygii</taxon>
        <taxon>Neopterygii</taxon>
        <taxon>Teleostei</taxon>
        <taxon>Neoteleostei</taxon>
        <taxon>Acanthomorphata</taxon>
        <taxon>Ovalentaria</taxon>
        <taxon>Atherinomorphae</taxon>
        <taxon>Cyprinodontiformes</taxon>
        <taxon>Poeciliidae</taxon>
        <taxon>Poeciliinae</taxon>
        <taxon>Xiphophorus</taxon>
    </lineage>
</organism>
<proteinExistence type="predicted"/>
<keyword evidence="11" id="KW-1015">Disulfide bond</keyword>
<keyword evidence="5" id="KW-0945">Host-virus interaction</keyword>
<evidence type="ECO:0000256" key="9">
    <source>
        <dbReference type="ARBA" id="ARBA00023136"/>
    </source>
</evidence>
<dbReference type="PANTHER" id="PTHR10424:SF81">
    <property type="entry name" value="ERVV2 PROTEIN"/>
    <property type="match status" value="1"/>
</dbReference>
<keyword evidence="16" id="KW-1185">Reference proteome</keyword>
<evidence type="ECO:0000256" key="13">
    <source>
        <dbReference type="ARBA" id="ARBA00023288"/>
    </source>
</evidence>
<evidence type="ECO:0000256" key="10">
    <source>
        <dbReference type="ARBA" id="ARBA00023139"/>
    </source>
</evidence>
<evidence type="ECO:0000256" key="3">
    <source>
        <dbReference type="ARBA" id="ARBA00004563"/>
    </source>
</evidence>
<dbReference type="InterPro" id="IPR018154">
    <property type="entry name" value="TLV/ENV_coat_polyprotein"/>
</dbReference>
<evidence type="ECO:0000256" key="5">
    <source>
        <dbReference type="ARBA" id="ARBA00022581"/>
    </source>
</evidence>
<reference evidence="15" key="3">
    <citation type="submission" date="2025-08" db="UniProtKB">
        <authorList>
            <consortium name="Ensembl"/>
        </authorList>
    </citation>
    <scope>IDENTIFICATION</scope>
    <source>
        <strain evidence="15">JP 163 A</strain>
    </source>
</reference>
<evidence type="ECO:0000313" key="15">
    <source>
        <dbReference type="Ensembl" id="ENSXMAP00000029023.1"/>
    </source>
</evidence>
<comment type="subcellular location">
    <subcellularLocation>
        <location evidence="1">Host cell membrane</location>
        <topology evidence="1">Single-pass type I membrane protein</topology>
    </subcellularLocation>
    <subcellularLocation>
        <location evidence="2">Host endomembrane system</location>
        <topology evidence="2">Peripheral membrane protein</topology>
    </subcellularLocation>
    <subcellularLocation>
        <location evidence="3">Virion membrane</location>
        <topology evidence="3">Single-pass type I membrane protein</topology>
    </subcellularLocation>
</comment>
<dbReference type="OMA" id="CIRICVI"/>
<dbReference type="GeneTree" id="ENSGT00530000064449"/>
<keyword evidence="6 14" id="KW-0812">Transmembrane</keyword>
<keyword evidence="8 14" id="KW-1133">Transmembrane helix</keyword>
<evidence type="ECO:0000256" key="14">
    <source>
        <dbReference type="SAM" id="Phobius"/>
    </source>
</evidence>
<keyword evidence="10" id="KW-0564">Palmitate</keyword>
<dbReference type="SUPFAM" id="SSF58069">
    <property type="entry name" value="Virus ectodomain"/>
    <property type="match status" value="1"/>
</dbReference>
<evidence type="ECO:0000256" key="8">
    <source>
        <dbReference type="ARBA" id="ARBA00022989"/>
    </source>
</evidence>
<protein>
    <recommendedName>
        <fullName evidence="17">Envelope protein</fullName>
    </recommendedName>
</protein>
<evidence type="ECO:0000256" key="6">
    <source>
        <dbReference type="ARBA" id="ARBA00022692"/>
    </source>
</evidence>
<evidence type="ECO:0008006" key="17">
    <source>
        <dbReference type="Google" id="ProtNLM"/>
    </source>
</evidence>
<reference evidence="16" key="1">
    <citation type="submission" date="2012-01" db="EMBL/GenBank/DDBJ databases">
        <authorList>
            <person name="Walter R."/>
            <person name="Schartl M."/>
            <person name="Warren W."/>
        </authorList>
    </citation>
    <scope>NUCLEOTIDE SEQUENCE [LARGE SCALE GENOMIC DNA]</scope>
    <source>
        <strain evidence="16">JP 163 A</strain>
    </source>
</reference>
<dbReference type="PANTHER" id="PTHR10424">
    <property type="entry name" value="VIRAL ENVELOPE PROTEIN"/>
    <property type="match status" value="1"/>
</dbReference>
<evidence type="ECO:0000256" key="4">
    <source>
        <dbReference type="ARBA" id="ARBA00022511"/>
    </source>
</evidence>
<evidence type="ECO:0000313" key="16">
    <source>
        <dbReference type="Proteomes" id="UP000002852"/>
    </source>
</evidence>
<keyword evidence="12" id="KW-0325">Glycoprotein</keyword>
<feature type="transmembrane region" description="Helical" evidence="14">
    <location>
        <begin position="412"/>
        <end position="438"/>
    </location>
</feature>
<evidence type="ECO:0000256" key="2">
    <source>
        <dbReference type="ARBA" id="ARBA00004531"/>
    </source>
</evidence>
<dbReference type="AlphaFoldDB" id="A0A3B5QDM7"/>
<dbReference type="Ensembl" id="ENSXMAT00000035297.1">
    <property type="protein sequence ID" value="ENSXMAP00000029023.1"/>
    <property type="gene ID" value="ENSXMAG00000025021.1"/>
</dbReference>
<keyword evidence="13" id="KW-0449">Lipoprotein</keyword>
<dbReference type="InParanoid" id="A0A3B5QDM7"/>
<keyword evidence="9 14" id="KW-0472">Membrane</keyword>
<keyword evidence="7" id="KW-1043">Host membrane</keyword>